<dbReference type="EC" id="3.2.1.52" evidence="7"/>
<sequence length="637" mass="72520">MARLLFLLKLLIVTASVNADVGELPPDSYLHKSPWTWTCKDSTCVKMNKDDLGPTEDGNPLSVCKLNCGKHGVLFPLPTGKVEIGKGFVQFYPQNLKFAPVEAPAVTLVKRFGEASKIFTTYLNKMHPDNNKDGTAPFPSGTEVDPIAKNVVLIHIAIAHPNTRLELNTDEGYLLSILQQDDKNTVSVTITANTYFGARHGLETLSQLIAYNDEMNCLQIVDQAIIRDKPVFKYRGIILDTSRNFISVPTLKRLIDGMSFNKLNMFHWHITDSHSFPFYSKSVPLMTRYGAYSPRQIYTIEDMKDMVEYARIRGVKIVPEFDAPAHAGNGWQWGPKEGKGDMAVCINQEPWQKFCVEPPCGQLNPVNENMYDILGKIYLDMLEIFDNDLFHMGGDEVNLNCWNKTDEIREFLTSRGKDLSQESYVDLWNTFQERALKILRENRRDERKNLTAILWTSDLVSTKHLLDYVDKNDYIVQTWTTGNDAVIPFMLDNGYRVIFSNYDAWYFDCGYGAWVGEGPNNWCSPYKGWQQVYKNSPEFIYANVTSLNKAKKAVAEGLILGGEAAMWSEQVDGAALESKIFPRASALAERLWSNPSSGWYAAEPRMVHNRQRFVERGLSPDRLQPEWCHQNENLCYL</sequence>
<name>A0ABP1PJV8_9HEXA</name>
<keyword evidence="12" id="KW-1185">Reference proteome</keyword>
<feature type="domain" description="Glycoside hydrolase family 20 catalytic" evidence="9">
    <location>
        <begin position="232"/>
        <end position="594"/>
    </location>
</feature>
<keyword evidence="4 7" id="KW-0378">Hydrolase</keyword>
<accession>A0ABP1PJV8</accession>
<dbReference type="CDD" id="cd06562">
    <property type="entry name" value="GH20_HexA_HexB-like"/>
    <property type="match status" value="1"/>
</dbReference>
<organism evidence="11 12">
    <name type="scientific">Orchesella dallaii</name>
    <dbReference type="NCBI Taxonomy" id="48710"/>
    <lineage>
        <taxon>Eukaryota</taxon>
        <taxon>Metazoa</taxon>
        <taxon>Ecdysozoa</taxon>
        <taxon>Arthropoda</taxon>
        <taxon>Hexapoda</taxon>
        <taxon>Collembola</taxon>
        <taxon>Entomobryomorpha</taxon>
        <taxon>Entomobryoidea</taxon>
        <taxon>Orchesellidae</taxon>
        <taxon>Orchesellinae</taxon>
        <taxon>Orchesella</taxon>
    </lineage>
</organism>
<reference evidence="11 12" key="1">
    <citation type="submission" date="2024-08" db="EMBL/GenBank/DDBJ databases">
        <authorList>
            <person name="Cucini C."/>
            <person name="Frati F."/>
        </authorList>
    </citation>
    <scope>NUCLEOTIDE SEQUENCE [LARGE SCALE GENOMIC DNA]</scope>
</reference>
<dbReference type="InterPro" id="IPR029019">
    <property type="entry name" value="HEX_eukaryotic_N"/>
</dbReference>
<keyword evidence="5" id="KW-0325">Glycoprotein</keyword>
<dbReference type="PRINTS" id="PR00738">
    <property type="entry name" value="GLHYDRLASE20"/>
</dbReference>
<keyword evidence="6 7" id="KW-0326">Glycosidase</keyword>
<dbReference type="InterPro" id="IPR029018">
    <property type="entry name" value="Hex-like_dom2"/>
</dbReference>
<evidence type="ECO:0000256" key="7">
    <source>
        <dbReference type="PIRNR" id="PIRNR001093"/>
    </source>
</evidence>
<dbReference type="PANTHER" id="PTHR22600:SF26">
    <property type="entry name" value="BETA-N-ACETYLHEXOSAMINIDASE"/>
    <property type="match status" value="1"/>
</dbReference>
<dbReference type="InterPro" id="IPR017853">
    <property type="entry name" value="GH"/>
</dbReference>
<feature type="domain" description="Beta-hexosaminidase eukaryotic type N-terminal" evidence="10">
    <location>
        <begin position="75"/>
        <end position="208"/>
    </location>
</feature>
<evidence type="ECO:0000256" key="1">
    <source>
        <dbReference type="ARBA" id="ARBA00001231"/>
    </source>
</evidence>
<dbReference type="EMBL" id="CAXLJM020000004">
    <property type="protein sequence ID" value="CAL8069559.1"/>
    <property type="molecule type" value="Genomic_DNA"/>
</dbReference>
<dbReference type="Pfam" id="PF00728">
    <property type="entry name" value="Glyco_hydro_20"/>
    <property type="match status" value="1"/>
</dbReference>
<dbReference type="PANTHER" id="PTHR22600">
    <property type="entry name" value="BETA-HEXOSAMINIDASE"/>
    <property type="match status" value="1"/>
</dbReference>
<evidence type="ECO:0000256" key="8">
    <source>
        <dbReference type="SAM" id="SignalP"/>
    </source>
</evidence>
<feature type="chain" id="PRO_5046534126" description="Beta-hexosaminidase" evidence="8">
    <location>
        <begin position="20"/>
        <end position="637"/>
    </location>
</feature>
<comment type="similarity">
    <text evidence="2 7">Belongs to the glycosyl hydrolase 20 family.</text>
</comment>
<evidence type="ECO:0000256" key="3">
    <source>
        <dbReference type="ARBA" id="ARBA00022729"/>
    </source>
</evidence>
<proteinExistence type="inferred from homology"/>
<dbReference type="InterPro" id="IPR015883">
    <property type="entry name" value="Glyco_hydro_20_cat"/>
</dbReference>
<evidence type="ECO:0000256" key="6">
    <source>
        <dbReference type="ARBA" id="ARBA00023295"/>
    </source>
</evidence>
<dbReference type="InterPro" id="IPR025705">
    <property type="entry name" value="Beta_hexosaminidase_sua/sub"/>
</dbReference>
<dbReference type="Proteomes" id="UP001642540">
    <property type="component" value="Unassembled WGS sequence"/>
</dbReference>
<dbReference type="Pfam" id="PF14845">
    <property type="entry name" value="Glycohydro_20b2"/>
    <property type="match status" value="1"/>
</dbReference>
<evidence type="ECO:0000313" key="11">
    <source>
        <dbReference type="EMBL" id="CAL8069559.1"/>
    </source>
</evidence>
<evidence type="ECO:0000256" key="2">
    <source>
        <dbReference type="ARBA" id="ARBA00006285"/>
    </source>
</evidence>
<evidence type="ECO:0000256" key="4">
    <source>
        <dbReference type="ARBA" id="ARBA00022801"/>
    </source>
</evidence>
<evidence type="ECO:0000313" key="12">
    <source>
        <dbReference type="Proteomes" id="UP001642540"/>
    </source>
</evidence>
<dbReference type="PIRSF" id="PIRSF001093">
    <property type="entry name" value="B-hxosamndse_ab_euk"/>
    <property type="match status" value="1"/>
</dbReference>
<feature type="signal peptide" evidence="8">
    <location>
        <begin position="1"/>
        <end position="19"/>
    </location>
</feature>
<evidence type="ECO:0000259" key="9">
    <source>
        <dbReference type="Pfam" id="PF00728"/>
    </source>
</evidence>
<evidence type="ECO:0000259" key="10">
    <source>
        <dbReference type="Pfam" id="PF14845"/>
    </source>
</evidence>
<comment type="catalytic activity">
    <reaction evidence="1 7">
        <text>Hydrolysis of terminal non-reducing N-acetyl-D-hexosamine residues in N-acetyl-beta-D-hexosaminides.</text>
        <dbReference type="EC" id="3.2.1.52"/>
    </reaction>
</comment>
<comment type="caution">
    <text evidence="11">The sequence shown here is derived from an EMBL/GenBank/DDBJ whole genome shotgun (WGS) entry which is preliminary data.</text>
</comment>
<dbReference type="Gene3D" id="3.30.379.10">
    <property type="entry name" value="Chitobiase/beta-hexosaminidase domain 2-like"/>
    <property type="match status" value="1"/>
</dbReference>
<protein>
    <recommendedName>
        <fullName evidence="7">Beta-hexosaminidase</fullName>
        <ecNumber evidence="7">3.2.1.52</ecNumber>
    </recommendedName>
</protein>
<dbReference type="SUPFAM" id="SSF51445">
    <property type="entry name" value="(Trans)glycosidases"/>
    <property type="match status" value="1"/>
</dbReference>
<evidence type="ECO:0000256" key="5">
    <source>
        <dbReference type="ARBA" id="ARBA00023180"/>
    </source>
</evidence>
<gene>
    <name evidence="11" type="ORF">ODALV1_LOCUS832</name>
</gene>
<keyword evidence="3 8" id="KW-0732">Signal</keyword>
<dbReference type="SUPFAM" id="SSF55545">
    <property type="entry name" value="beta-N-acetylhexosaminidase-like domain"/>
    <property type="match status" value="1"/>
</dbReference>
<dbReference type="Gene3D" id="3.20.20.80">
    <property type="entry name" value="Glycosidases"/>
    <property type="match status" value="1"/>
</dbReference>